<evidence type="ECO:0000313" key="3">
    <source>
        <dbReference type="Proteomes" id="UP000786811"/>
    </source>
</evidence>
<keyword evidence="3" id="KW-1185">Reference proteome</keyword>
<dbReference type="OrthoDB" id="428895at2759"/>
<evidence type="ECO:0000313" key="2">
    <source>
        <dbReference type="EMBL" id="CAG5097995.1"/>
    </source>
</evidence>
<reference evidence="2" key="1">
    <citation type="submission" date="2021-04" db="EMBL/GenBank/DDBJ databases">
        <authorList>
            <person name="Chebbi M.A.C M."/>
        </authorList>
    </citation>
    <scope>NUCLEOTIDE SEQUENCE</scope>
</reference>
<gene>
    <name evidence="2" type="ORF">HICCMSTLAB_LOCUS8981</name>
</gene>
<feature type="region of interest" description="Disordered" evidence="1">
    <location>
        <begin position="129"/>
        <end position="153"/>
    </location>
</feature>
<accession>A0A8J2MS81</accession>
<sequence>MALIYLDDNDPWITQHDECAKLLDEIMEQLNQRQSKPKASLAFASLSANIRFQMNQYSDHISQLKKKVSEALKLRVITVDEAERRTRQIEQLQSNYVKIKRLYDVKMNPAASERPSLFGNSSSAFAEGGTVGWDDQNDQDQNSKSGALMSCTK</sequence>
<protein>
    <submittedName>
        <fullName evidence="2">Uncharacterized protein</fullName>
    </submittedName>
</protein>
<organism evidence="2 3">
    <name type="scientific">Cotesia congregata</name>
    <name type="common">Parasitoid wasp</name>
    <name type="synonym">Apanteles congregatus</name>
    <dbReference type="NCBI Taxonomy" id="51543"/>
    <lineage>
        <taxon>Eukaryota</taxon>
        <taxon>Metazoa</taxon>
        <taxon>Ecdysozoa</taxon>
        <taxon>Arthropoda</taxon>
        <taxon>Hexapoda</taxon>
        <taxon>Insecta</taxon>
        <taxon>Pterygota</taxon>
        <taxon>Neoptera</taxon>
        <taxon>Endopterygota</taxon>
        <taxon>Hymenoptera</taxon>
        <taxon>Apocrita</taxon>
        <taxon>Ichneumonoidea</taxon>
        <taxon>Braconidae</taxon>
        <taxon>Microgastrinae</taxon>
        <taxon>Cotesia</taxon>
    </lineage>
</organism>
<proteinExistence type="predicted"/>
<dbReference type="Proteomes" id="UP000786811">
    <property type="component" value="Unassembled WGS sequence"/>
</dbReference>
<evidence type="ECO:0000256" key="1">
    <source>
        <dbReference type="SAM" id="MobiDB-lite"/>
    </source>
</evidence>
<comment type="caution">
    <text evidence="2">The sequence shown here is derived from an EMBL/GenBank/DDBJ whole genome shotgun (WGS) entry which is preliminary data.</text>
</comment>
<name>A0A8J2MS81_COTCN</name>
<dbReference type="EMBL" id="CAJNRD030001121">
    <property type="protein sequence ID" value="CAG5097995.1"/>
    <property type="molecule type" value="Genomic_DNA"/>
</dbReference>
<dbReference type="AlphaFoldDB" id="A0A8J2MS81"/>